<dbReference type="AlphaFoldDB" id="A0A7J8NIY5"/>
<organism evidence="2 3">
    <name type="scientific">Gossypium lobatum</name>
    <dbReference type="NCBI Taxonomy" id="34289"/>
    <lineage>
        <taxon>Eukaryota</taxon>
        <taxon>Viridiplantae</taxon>
        <taxon>Streptophyta</taxon>
        <taxon>Embryophyta</taxon>
        <taxon>Tracheophyta</taxon>
        <taxon>Spermatophyta</taxon>
        <taxon>Magnoliopsida</taxon>
        <taxon>eudicotyledons</taxon>
        <taxon>Gunneridae</taxon>
        <taxon>Pentapetalae</taxon>
        <taxon>rosids</taxon>
        <taxon>malvids</taxon>
        <taxon>Malvales</taxon>
        <taxon>Malvaceae</taxon>
        <taxon>Malvoideae</taxon>
        <taxon>Gossypium</taxon>
    </lineage>
</organism>
<comment type="caution">
    <text evidence="2">The sequence shown here is derived from an EMBL/GenBank/DDBJ whole genome shotgun (WGS) entry which is preliminary data.</text>
</comment>
<accession>A0A7J8NIY5</accession>
<keyword evidence="3" id="KW-1185">Reference proteome</keyword>
<name>A0A7J8NIY5_9ROSI</name>
<evidence type="ECO:0000313" key="3">
    <source>
        <dbReference type="Proteomes" id="UP000593572"/>
    </source>
</evidence>
<reference evidence="2 3" key="1">
    <citation type="journal article" date="2019" name="Genome Biol. Evol.">
        <title>Insights into the evolution of the New World diploid cottons (Gossypium, subgenus Houzingenia) based on genome sequencing.</title>
        <authorList>
            <person name="Grover C.E."/>
            <person name="Arick M.A. 2nd"/>
            <person name="Thrash A."/>
            <person name="Conover J.L."/>
            <person name="Sanders W.S."/>
            <person name="Peterson D.G."/>
            <person name="Frelichowski J.E."/>
            <person name="Scheffler J.A."/>
            <person name="Scheffler B.E."/>
            <person name="Wendel J.F."/>
        </authorList>
    </citation>
    <scope>NUCLEOTIDE SEQUENCE [LARGE SCALE GENOMIC DNA]</scope>
    <source>
        <strain evidence="2">157</strain>
        <tissue evidence="2">Leaf</tissue>
    </source>
</reference>
<sequence>MEPNSSNEDLSYGSDNDRDQRINDNIPVPNLETVRSLEEHLRVLPSEMEIIKQEFEKRSL</sequence>
<gene>
    <name evidence="2" type="ORF">Golob_000095</name>
</gene>
<evidence type="ECO:0000256" key="1">
    <source>
        <dbReference type="SAM" id="MobiDB-lite"/>
    </source>
</evidence>
<dbReference type="EMBL" id="JABEZX010352402">
    <property type="protein sequence ID" value="MBA0576958.1"/>
    <property type="molecule type" value="Genomic_DNA"/>
</dbReference>
<feature type="region of interest" description="Disordered" evidence="1">
    <location>
        <begin position="1"/>
        <end position="26"/>
    </location>
</feature>
<dbReference type="Proteomes" id="UP000593572">
    <property type="component" value="Unassembled WGS sequence"/>
</dbReference>
<evidence type="ECO:0000313" key="2">
    <source>
        <dbReference type="EMBL" id="MBA0576958.1"/>
    </source>
</evidence>
<feature type="non-terminal residue" evidence="2">
    <location>
        <position position="60"/>
    </location>
</feature>
<proteinExistence type="predicted"/>
<protein>
    <submittedName>
        <fullName evidence="2">Uncharacterized protein</fullName>
    </submittedName>
</protein>